<dbReference type="Pfam" id="PF01914">
    <property type="entry name" value="MarC"/>
    <property type="match status" value="1"/>
</dbReference>
<dbReference type="NCBIfam" id="TIGR00427">
    <property type="entry name" value="NAAT family transporter"/>
    <property type="match status" value="1"/>
</dbReference>
<feature type="transmembrane region" description="Helical" evidence="7">
    <location>
        <begin position="79"/>
        <end position="99"/>
    </location>
</feature>
<dbReference type="KEGG" id="amar:AMRN_2402"/>
<dbReference type="PANTHER" id="PTHR33508:SF1">
    <property type="entry name" value="UPF0056 MEMBRANE PROTEIN YHCE"/>
    <property type="match status" value="1"/>
</dbReference>
<keyword evidence="5 7" id="KW-1133">Transmembrane helix</keyword>
<protein>
    <recommendedName>
        <fullName evidence="7">UPF0056 membrane protein</fullName>
    </recommendedName>
</protein>
<evidence type="ECO:0000256" key="7">
    <source>
        <dbReference type="RuleBase" id="RU362048"/>
    </source>
</evidence>
<feature type="transmembrane region" description="Helical" evidence="7">
    <location>
        <begin position="139"/>
        <end position="161"/>
    </location>
</feature>
<feature type="transmembrane region" description="Helical" evidence="7">
    <location>
        <begin position="12"/>
        <end position="32"/>
    </location>
</feature>
<dbReference type="Proteomes" id="UP000264693">
    <property type="component" value="Chromosome"/>
</dbReference>
<feature type="transmembrane region" description="Helical" evidence="7">
    <location>
        <begin position="111"/>
        <end position="133"/>
    </location>
</feature>
<gene>
    <name evidence="8" type="ORF">AMRN_2402</name>
</gene>
<keyword evidence="4 7" id="KW-0812">Transmembrane</keyword>
<evidence type="ECO:0000256" key="1">
    <source>
        <dbReference type="ARBA" id="ARBA00004651"/>
    </source>
</evidence>
<dbReference type="AlphaFoldDB" id="A0A347TNC6"/>
<accession>A0A347TNC6</accession>
<dbReference type="InterPro" id="IPR002771">
    <property type="entry name" value="Multi_antbiot-R_MarC"/>
</dbReference>
<dbReference type="GO" id="GO:0005886">
    <property type="term" value="C:plasma membrane"/>
    <property type="evidence" value="ECO:0007669"/>
    <property type="project" value="UniProtKB-SubCell"/>
</dbReference>
<evidence type="ECO:0000256" key="6">
    <source>
        <dbReference type="ARBA" id="ARBA00023136"/>
    </source>
</evidence>
<evidence type="ECO:0000313" key="9">
    <source>
        <dbReference type="Proteomes" id="UP000264693"/>
    </source>
</evidence>
<feature type="transmembrane region" description="Helical" evidence="7">
    <location>
        <begin position="44"/>
        <end position="67"/>
    </location>
</feature>
<dbReference type="RefSeq" id="WP_228150811.1">
    <property type="nucleotide sequence ID" value="NZ_CP032101.1"/>
</dbReference>
<comment type="similarity">
    <text evidence="2 7">Belongs to the UPF0056 (MarC) family.</text>
</comment>
<organism evidence="8 9">
    <name type="scientific">Malaciobacter marinus</name>
    <dbReference type="NCBI Taxonomy" id="505249"/>
    <lineage>
        <taxon>Bacteria</taxon>
        <taxon>Pseudomonadati</taxon>
        <taxon>Campylobacterota</taxon>
        <taxon>Epsilonproteobacteria</taxon>
        <taxon>Campylobacterales</taxon>
        <taxon>Arcobacteraceae</taxon>
        <taxon>Malaciobacter</taxon>
    </lineage>
</organism>
<name>A0A347TNC6_9BACT</name>
<evidence type="ECO:0000256" key="2">
    <source>
        <dbReference type="ARBA" id="ARBA00009784"/>
    </source>
</evidence>
<sequence>MEDYLANFLQEAITFFAIMDPIGISAVALSILSPNITKTEINKVAYKTTYTIVISFFVVIIAGEFVLKVFGLDINSLKVMGGLVLLLMALSMISGNIKVKSNDEDKLNEELAIIPIAIPIVFGTGLFSTIIIFKHEADGFIDLASISIAYCLNAIIFYFIFKNSIHIKRYLGQTGQNVITKLMGLIVGALAIQFIISGVVTLAKSYLN</sequence>
<evidence type="ECO:0000256" key="3">
    <source>
        <dbReference type="ARBA" id="ARBA00022475"/>
    </source>
</evidence>
<evidence type="ECO:0000256" key="4">
    <source>
        <dbReference type="ARBA" id="ARBA00022692"/>
    </source>
</evidence>
<feature type="transmembrane region" description="Helical" evidence="7">
    <location>
        <begin position="182"/>
        <end position="203"/>
    </location>
</feature>
<dbReference type="EMBL" id="CP032101">
    <property type="protein sequence ID" value="AXX88104.1"/>
    <property type="molecule type" value="Genomic_DNA"/>
</dbReference>
<keyword evidence="3" id="KW-1003">Cell membrane</keyword>
<keyword evidence="6 7" id="KW-0472">Membrane</keyword>
<reference evidence="8 9" key="1">
    <citation type="submission" date="2018-08" db="EMBL/GenBank/DDBJ databases">
        <title>Complete genome of the Arcobacter marinus type strain JCM 15502.</title>
        <authorList>
            <person name="Miller W.G."/>
            <person name="Yee E."/>
            <person name="Huynh S."/>
            <person name="Parker C.T."/>
        </authorList>
    </citation>
    <scope>NUCLEOTIDE SEQUENCE [LARGE SCALE GENOMIC DNA]</scope>
    <source>
        <strain evidence="8 9">JCM 15502</strain>
    </source>
</reference>
<proteinExistence type="inferred from homology"/>
<evidence type="ECO:0000256" key="5">
    <source>
        <dbReference type="ARBA" id="ARBA00022989"/>
    </source>
</evidence>
<evidence type="ECO:0000313" key="8">
    <source>
        <dbReference type="EMBL" id="AXX88104.1"/>
    </source>
</evidence>
<comment type="subcellular location">
    <subcellularLocation>
        <location evidence="1 7">Cell membrane</location>
        <topology evidence="1 7">Multi-pass membrane protein</topology>
    </subcellularLocation>
</comment>
<dbReference type="PANTHER" id="PTHR33508">
    <property type="entry name" value="UPF0056 MEMBRANE PROTEIN YHCE"/>
    <property type="match status" value="1"/>
</dbReference>